<evidence type="ECO:0000256" key="2">
    <source>
        <dbReference type="ARBA" id="ARBA00022723"/>
    </source>
</evidence>
<keyword evidence="8" id="KW-1185">Reference proteome</keyword>
<accession>A0A225MP25</accession>
<dbReference type="InterPro" id="IPR005000">
    <property type="entry name" value="Aldolase/citrate-lyase_domain"/>
</dbReference>
<dbReference type="InterPro" id="IPR015813">
    <property type="entry name" value="Pyrv/PenolPyrv_kinase-like_dom"/>
</dbReference>
<comment type="caution">
    <text evidence="7">The sequence shown here is derived from an EMBL/GenBank/DDBJ whole genome shotgun (WGS) entry which is preliminary data.</text>
</comment>
<dbReference type="PANTHER" id="PTHR32308">
    <property type="entry name" value="LYASE BETA SUBUNIT, PUTATIVE (AFU_ORTHOLOGUE AFUA_4G13030)-RELATED"/>
    <property type="match status" value="1"/>
</dbReference>
<keyword evidence="2 5" id="KW-0479">Metal-binding</keyword>
<organism evidence="7 8">
    <name type="scientific">Candidimonas nitroreducens</name>
    <dbReference type="NCBI Taxonomy" id="683354"/>
    <lineage>
        <taxon>Bacteria</taxon>
        <taxon>Pseudomonadati</taxon>
        <taxon>Pseudomonadota</taxon>
        <taxon>Betaproteobacteria</taxon>
        <taxon>Burkholderiales</taxon>
        <taxon>Alcaligenaceae</taxon>
        <taxon>Candidimonas</taxon>
    </lineage>
</organism>
<feature type="domain" description="HpcH/HpaI aldolase/citrate lyase" evidence="6">
    <location>
        <begin position="23"/>
        <end position="227"/>
    </location>
</feature>
<keyword evidence="3 5" id="KW-0460">Magnesium</keyword>
<evidence type="ECO:0000259" key="6">
    <source>
        <dbReference type="Pfam" id="PF03328"/>
    </source>
</evidence>
<dbReference type="Pfam" id="PF03328">
    <property type="entry name" value="HpcH_HpaI"/>
    <property type="match status" value="1"/>
</dbReference>
<dbReference type="Proteomes" id="UP000214603">
    <property type="component" value="Unassembled WGS sequence"/>
</dbReference>
<sequence length="287" mass="31032">MPSSDHQKSYAVVADQLRQASTFLFVPGNRPDRFQSAARSQADVVIMDLEASVHPLSKGVAREQVSLWLAAHSPGIPTLVRLNRPETPDAMLDLQALATIAGIGLMCSGAEIGPNLDRILKAALGQFPVVLLIETALGVEQANQLATLPGVCRLAFGNMDYATELNLGREGWGLIYPSSRLVVASKCAGLAAPIAGVTASIRDRQAIDRDAKFERSLGFGAKMCIHPEQVPWVHEAFEPSEQELAWARRIIEATAESHAIGLDGEMVDRPVIERARRILARAKTQAD</sequence>
<dbReference type="GO" id="GO:0016829">
    <property type="term" value="F:lyase activity"/>
    <property type="evidence" value="ECO:0007669"/>
    <property type="project" value="UniProtKB-KW"/>
</dbReference>
<feature type="binding site" evidence="5">
    <location>
        <position position="134"/>
    </location>
    <ligand>
        <name>Mg(2+)</name>
        <dbReference type="ChEBI" id="CHEBI:18420"/>
    </ligand>
</feature>
<dbReference type="RefSeq" id="WP_088602827.1">
    <property type="nucleotide sequence ID" value="NZ_NJIH01000004.1"/>
</dbReference>
<dbReference type="GO" id="GO:0006107">
    <property type="term" value="P:oxaloacetate metabolic process"/>
    <property type="evidence" value="ECO:0007669"/>
    <property type="project" value="TreeGrafter"/>
</dbReference>
<name>A0A225MP25_9BURK</name>
<dbReference type="OrthoDB" id="348111at2"/>
<dbReference type="EMBL" id="NJIH01000004">
    <property type="protein sequence ID" value="OWT61740.1"/>
    <property type="molecule type" value="Genomic_DNA"/>
</dbReference>
<gene>
    <name evidence="7" type="ORF">CEY11_07805</name>
</gene>
<dbReference type="InterPro" id="IPR040442">
    <property type="entry name" value="Pyrv_kinase-like_dom_sf"/>
</dbReference>
<dbReference type="InterPro" id="IPR011206">
    <property type="entry name" value="Citrate_lyase_beta/mcl1/mcl2"/>
</dbReference>
<evidence type="ECO:0000313" key="8">
    <source>
        <dbReference type="Proteomes" id="UP000214603"/>
    </source>
</evidence>
<feature type="binding site" evidence="4">
    <location>
        <position position="81"/>
    </location>
    <ligand>
        <name>substrate</name>
    </ligand>
</feature>
<keyword evidence="7" id="KW-0456">Lyase</keyword>
<protein>
    <submittedName>
        <fullName evidence="7">CoA ester lyase</fullName>
    </submittedName>
</protein>
<comment type="cofactor">
    <cofactor evidence="1">
        <name>Mg(2+)</name>
        <dbReference type="ChEBI" id="CHEBI:18420"/>
    </cofactor>
</comment>
<evidence type="ECO:0000256" key="5">
    <source>
        <dbReference type="PIRSR" id="PIRSR015582-2"/>
    </source>
</evidence>
<dbReference type="GO" id="GO:0000287">
    <property type="term" value="F:magnesium ion binding"/>
    <property type="evidence" value="ECO:0007669"/>
    <property type="project" value="TreeGrafter"/>
</dbReference>
<reference evidence="8" key="1">
    <citation type="submission" date="2017-06" db="EMBL/GenBank/DDBJ databases">
        <title>Herbaspirillum phytohormonus sp. nov., isolated from the root nodule of Robinia pseudoacacia in lead-zinc mine.</title>
        <authorList>
            <person name="Fan M."/>
            <person name="Lin Y."/>
        </authorList>
    </citation>
    <scope>NUCLEOTIDE SEQUENCE [LARGE SCALE GENOMIC DNA]</scope>
    <source>
        <strain evidence="8">SC-089</strain>
    </source>
</reference>
<dbReference type="PIRSF" id="PIRSF015582">
    <property type="entry name" value="Cit_lyase_B"/>
    <property type="match status" value="1"/>
</dbReference>
<evidence type="ECO:0000256" key="4">
    <source>
        <dbReference type="PIRSR" id="PIRSR015582-1"/>
    </source>
</evidence>
<evidence type="ECO:0000256" key="1">
    <source>
        <dbReference type="ARBA" id="ARBA00001946"/>
    </source>
</evidence>
<proteinExistence type="predicted"/>
<dbReference type="Gene3D" id="3.20.20.60">
    <property type="entry name" value="Phosphoenolpyruvate-binding domains"/>
    <property type="match status" value="1"/>
</dbReference>
<evidence type="ECO:0000313" key="7">
    <source>
        <dbReference type="EMBL" id="OWT61740.1"/>
    </source>
</evidence>
<dbReference type="SUPFAM" id="SSF51621">
    <property type="entry name" value="Phosphoenolpyruvate/pyruvate domain"/>
    <property type="match status" value="1"/>
</dbReference>
<evidence type="ECO:0000256" key="3">
    <source>
        <dbReference type="ARBA" id="ARBA00022842"/>
    </source>
</evidence>
<feature type="binding site" evidence="4">
    <location>
        <position position="134"/>
    </location>
    <ligand>
        <name>substrate</name>
    </ligand>
</feature>
<dbReference type="AlphaFoldDB" id="A0A225MP25"/>
<feature type="binding site" evidence="5">
    <location>
        <position position="160"/>
    </location>
    <ligand>
        <name>Mg(2+)</name>
        <dbReference type="ChEBI" id="CHEBI:18420"/>
    </ligand>
</feature>
<dbReference type="PANTHER" id="PTHR32308:SF10">
    <property type="entry name" value="CITRATE LYASE SUBUNIT BETA"/>
    <property type="match status" value="1"/>
</dbReference>